<sequence length="87" mass="9912">MGWKVWLTAELSRPLTGQVPFNLTIVQMMQSRRVCCYSDIMQQTNMPEVLWFCLFGAATTVLASNIQSVTQIPPHLTTKLVNLRRCP</sequence>
<dbReference type="EMBL" id="GIFC01003616">
    <property type="protein sequence ID" value="MXU85699.1"/>
    <property type="molecule type" value="Transcribed_RNA"/>
</dbReference>
<reference evidence="1" key="1">
    <citation type="submission" date="2019-12" db="EMBL/GenBank/DDBJ databases">
        <title>An insight into the sialome of adult female Ixodes ricinus ticks feeding for 6 days.</title>
        <authorList>
            <person name="Perner J."/>
            <person name="Ribeiro J.M.C."/>
        </authorList>
    </citation>
    <scope>NUCLEOTIDE SEQUENCE</scope>
    <source>
        <strain evidence="1">Semi-engorged</strain>
        <tissue evidence="1">Salivary glands</tissue>
    </source>
</reference>
<dbReference type="AlphaFoldDB" id="A0A6B0TZP4"/>
<proteinExistence type="predicted"/>
<name>A0A6B0TZP4_IXORI</name>
<protein>
    <submittedName>
        <fullName evidence="1">Putative secreted protein</fullName>
    </submittedName>
</protein>
<evidence type="ECO:0000313" key="1">
    <source>
        <dbReference type="EMBL" id="MXU85699.1"/>
    </source>
</evidence>
<organism evidence="1">
    <name type="scientific">Ixodes ricinus</name>
    <name type="common">Common tick</name>
    <name type="synonym">Acarus ricinus</name>
    <dbReference type="NCBI Taxonomy" id="34613"/>
    <lineage>
        <taxon>Eukaryota</taxon>
        <taxon>Metazoa</taxon>
        <taxon>Ecdysozoa</taxon>
        <taxon>Arthropoda</taxon>
        <taxon>Chelicerata</taxon>
        <taxon>Arachnida</taxon>
        <taxon>Acari</taxon>
        <taxon>Parasitiformes</taxon>
        <taxon>Ixodida</taxon>
        <taxon>Ixodoidea</taxon>
        <taxon>Ixodidae</taxon>
        <taxon>Ixodinae</taxon>
        <taxon>Ixodes</taxon>
    </lineage>
</organism>
<accession>A0A6B0TZP4</accession>